<evidence type="ECO:0000256" key="3">
    <source>
        <dbReference type="ARBA" id="ARBA00022692"/>
    </source>
</evidence>
<evidence type="ECO:0000256" key="4">
    <source>
        <dbReference type="ARBA" id="ARBA00022989"/>
    </source>
</evidence>
<dbReference type="GO" id="GO:0005886">
    <property type="term" value="C:plasma membrane"/>
    <property type="evidence" value="ECO:0007669"/>
    <property type="project" value="UniProtKB-SubCell"/>
</dbReference>
<feature type="transmembrane region" description="Helical" evidence="6">
    <location>
        <begin position="304"/>
        <end position="324"/>
    </location>
</feature>
<dbReference type="Pfam" id="PF01943">
    <property type="entry name" value="Polysacc_synt"/>
    <property type="match status" value="1"/>
</dbReference>
<dbReference type="PANTHER" id="PTHR30250:SF11">
    <property type="entry name" value="O-ANTIGEN TRANSPORTER-RELATED"/>
    <property type="match status" value="1"/>
</dbReference>
<feature type="transmembrane region" description="Helical" evidence="6">
    <location>
        <begin position="378"/>
        <end position="397"/>
    </location>
</feature>
<reference evidence="7" key="1">
    <citation type="journal article" date="2020" name="mSystems">
        <title>Genome- and Community-Level Interaction Insights into Carbon Utilization and Element Cycling Functions of Hydrothermarchaeota in Hydrothermal Sediment.</title>
        <authorList>
            <person name="Zhou Z."/>
            <person name="Liu Y."/>
            <person name="Xu W."/>
            <person name="Pan J."/>
            <person name="Luo Z.H."/>
            <person name="Li M."/>
        </authorList>
    </citation>
    <scope>NUCLEOTIDE SEQUENCE [LARGE SCALE GENOMIC DNA]</scope>
    <source>
        <strain evidence="7">SpSt-110</strain>
    </source>
</reference>
<dbReference type="InterPro" id="IPR050833">
    <property type="entry name" value="Poly_Biosynth_Transport"/>
</dbReference>
<gene>
    <name evidence="7" type="ORF">ENM60_05560</name>
</gene>
<feature type="transmembrane region" description="Helical" evidence="6">
    <location>
        <begin position="246"/>
        <end position="265"/>
    </location>
</feature>
<evidence type="ECO:0000256" key="6">
    <source>
        <dbReference type="SAM" id="Phobius"/>
    </source>
</evidence>
<keyword evidence="4 6" id="KW-1133">Transmembrane helix</keyword>
<feature type="transmembrane region" description="Helical" evidence="6">
    <location>
        <begin position="124"/>
        <end position="143"/>
    </location>
</feature>
<comment type="subcellular location">
    <subcellularLocation>
        <location evidence="1">Cell membrane</location>
        <topology evidence="1">Multi-pass membrane protein</topology>
    </subcellularLocation>
</comment>
<feature type="transmembrane region" description="Helical" evidence="6">
    <location>
        <begin position="344"/>
        <end position="366"/>
    </location>
</feature>
<name>A0A7J3XZW0_9CREN</name>
<comment type="caution">
    <text evidence="7">The sequence shown here is derived from an EMBL/GenBank/DDBJ whole genome shotgun (WGS) entry which is preliminary data.</text>
</comment>
<evidence type="ECO:0000256" key="2">
    <source>
        <dbReference type="ARBA" id="ARBA00022475"/>
    </source>
</evidence>
<sequence>MSELEYTVEKAGVHAFLYTASTIIKLIILVATLMITARFLGPMNYGLYGLAQIPMSVLILFTDLGLDAAVLRYSSLYATRGRMCVVSELARTALATKLLLSLLVSAPLVLLGEELGVVFSSRSGIGLYVALTALTLAPQVLVGDLSSLMVGLGEAWSWTIVGIVQPAIRLLAVVTLFKLVAPSIENTIIATGLSYITALIIALLLVRKVISGGGCGLDFKEVLTYALAVYSGSVAGAIVGRLQSYILGFVTAGLGVLGNAMAGYFNAAYNFLGAVTAVYGAIATPLLPLFVYQSKSGEGNLEGVAEATLSALLALTLPLSLFSIVYSGDVIRAVYGFEYVSAAFYYTIISLTLLTWPFSVIAGSIIQAEGYKQVILKSNIIGLAAGVTLYTSLGLLLGVPGLAIAYAAAGVPALVYQLLFLSRRGFEFDYSKYAKIFAASAVAVASSIPLAVLLPLSIARLTLGFLITLLAYSVATAGLHALTDIELSFLGRVSRSIPVVGEVVSAYLGLYKRIQDYFARRF</sequence>
<feature type="transmembrane region" description="Helical" evidence="6">
    <location>
        <begin position="462"/>
        <end position="482"/>
    </location>
</feature>
<feature type="transmembrane region" description="Helical" evidence="6">
    <location>
        <begin position="222"/>
        <end position="239"/>
    </location>
</feature>
<feature type="transmembrane region" description="Helical" evidence="6">
    <location>
        <begin position="93"/>
        <end position="112"/>
    </location>
</feature>
<feature type="transmembrane region" description="Helical" evidence="6">
    <location>
        <begin position="189"/>
        <end position="210"/>
    </location>
</feature>
<keyword evidence="3 6" id="KW-0812">Transmembrane</keyword>
<keyword evidence="5 6" id="KW-0472">Membrane</keyword>
<evidence type="ECO:0008006" key="8">
    <source>
        <dbReference type="Google" id="ProtNLM"/>
    </source>
</evidence>
<dbReference type="PANTHER" id="PTHR30250">
    <property type="entry name" value="PST FAMILY PREDICTED COLANIC ACID TRANSPORTER"/>
    <property type="match status" value="1"/>
</dbReference>
<feature type="transmembrane region" description="Helical" evidence="6">
    <location>
        <begin position="15"/>
        <end position="35"/>
    </location>
</feature>
<accession>A0A7J3XZW0</accession>
<dbReference type="InterPro" id="IPR002797">
    <property type="entry name" value="Polysacc_synth"/>
</dbReference>
<organism evidence="7">
    <name type="scientific">Thermogladius calderae</name>
    <dbReference type="NCBI Taxonomy" id="1200300"/>
    <lineage>
        <taxon>Archaea</taxon>
        <taxon>Thermoproteota</taxon>
        <taxon>Thermoprotei</taxon>
        <taxon>Desulfurococcales</taxon>
        <taxon>Desulfurococcaceae</taxon>
        <taxon>Thermogladius</taxon>
    </lineage>
</organism>
<evidence type="ECO:0000313" key="7">
    <source>
        <dbReference type="EMBL" id="HHP68232.1"/>
    </source>
</evidence>
<feature type="transmembrane region" description="Helical" evidence="6">
    <location>
        <begin position="47"/>
        <end position="73"/>
    </location>
</feature>
<feature type="transmembrane region" description="Helical" evidence="6">
    <location>
        <begin position="155"/>
        <end position="177"/>
    </location>
</feature>
<protein>
    <recommendedName>
        <fullName evidence="8">Polysaccharide biosynthesis protein</fullName>
    </recommendedName>
</protein>
<feature type="transmembrane region" description="Helical" evidence="6">
    <location>
        <begin position="433"/>
        <end position="456"/>
    </location>
</feature>
<dbReference type="EMBL" id="DRYK01000066">
    <property type="protein sequence ID" value="HHP68232.1"/>
    <property type="molecule type" value="Genomic_DNA"/>
</dbReference>
<proteinExistence type="predicted"/>
<feature type="transmembrane region" description="Helical" evidence="6">
    <location>
        <begin position="403"/>
        <end position="421"/>
    </location>
</feature>
<evidence type="ECO:0000256" key="1">
    <source>
        <dbReference type="ARBA" id="ARBA00004651"/>
    </source>
</evidence>
<dbReference type="AlphaFoldDB" id="A0A7J3XZW0"/>
<evidence type="ECO:0000256" key="5">
    <source>
        <dbReference type="ARBA" id="ARBA00023136"/>
    </source>
</evidence>
<feature type="transmembrane region" description="Helical" evidence="6">
    <location>
        <begin position="271"/>
        <end position="292"/>
    </location>
</feature>
<keyword evidence="2" id="KW-1003">Cell membrane</keyword>